<dbReference type="Pfam" id="PF09409">
    <property type="entry name" value="PUB"/>
    <property type="match status" value="1"/>
</dbReference>
<feature type="region of interest" description="Disordered" evidence="6">
    <location>
        <begin position="2416"/>
        <end position="2473"/>
    </location>
</feature>
<dbReference type="Pfam" id="PF00023">
    <property type="entry name" value="Ank"/>
    <property type="match status" value="1"/>
</dbReference>
<dbReference type="InterPro" id="IPR015940">
    <property type="entry name" value="UBA"/>
</dbReference>
<evidence type="ECO:0000259" key="9">
    <source>
        <dbReference type="PROSITE" id="PS50181"/>
    </source>
</evidence>
<dbReference type="PROSITE" id="PS50297">
    <property type="entry name" value="ANK_REP_REGION"/>
    <property type="match status" value="1"/>
</dbReference>
<dbReference type="Pfam" id="PF11904">
    <property type="entry name" value="ANKRD13_C"/>
    <property type="match status" value="1"/>
</dbReference>
<dbReference type="SMART" id="SM00164">
    <property type="entry name" value="TBC"/>
    <property type="match status" value="1"/>
</dbReference>
<dbReference type="PROSITE" id="PS50086">
    <property type="entry name" value="TBC_RABGAP"/>
    <property type="match status" value="1"/>
</dbReference>
<dbReference type="SUPFAM" id="SSF143503">
    <property type="entry name" value="PUG domain-like"/>
    <property type="match status" value="1"/>
</dbReference>
<keyword evidence="5" id="KW-0175">Coiled coil</keyword>
<dbReference type="InterPro" id="IPR018997">
    <property type="entry name" value="PUB_domain"/>
</dbReference>
<dbReference type="Gene3D" id="1.25.40.10">
    <property type="entry name" value="Tetratricopeptide repeat domain"/>
    <property type="match status" value="3"/>
</dbReference>
<gene>
    <name evidence="10" type="ORF">HID58_064005</name>
</gene>
<dbReference type="PROSITE" id="PS51375">
    <property type="entry name" value="PPR"/>
    <property type="match status" value="4"/>
</dbReference>
<feature type="compositionally biased region" description="Polar residues" evidence="6">
    <location>
        <begin position="1690"/>
        <end position="1702"/>
    </location>
</feature>
<keyword evidence="2" id="KW-0677">Repeat</keyword>
<dbReference type="InterPro" id="IPR002110">
    <property type="entry name" value="Ankyrin_rpt"/>
</dbReference>
<dbReference type="Gene3D" id="1.10.8.10">
    <property type="entry name" value="DNA helicase RuvA subunit, C-terminal domain"/>
    <property type="match status" value="1"/>
</dbReference>
<dbReference type="InterPro" id="IPR032675">
    <property type="entry name" value="LRR_dom_sf"/>
</dbReference>
<dbReference type="Pfam" id="PF13041">
    <property type="entry name" value="PPR_2"/>
    <property type="match status" value="1"/>
</dbReference>
<feature type="domain" description="F-box" evidence="9">
    <location>
        <begin position="1038"/>
        <end position="1086"/>
    </location>
</feature>
<dbReference type="Pfam" id="PF00566">
    <property type="entry name" value="RabGAP-TBC"/>
    <property type="match status" value="1"/>
</dbReference>
<feature type="region of interest" description="Disordered" evidence="6">
    <location>
        <begin position="2175"/>
        <end position="2196"/>
    </location>
</feature>
<evidence type="ECO:0000256" key="6">
    <source>
        <dbReference type="SAM" id="MobiDB-lite"/>
    </source>
</evidence>
<feature type="repeat" description="PPR" evidence="4">
    <location>
        <begin position="647"/>
        <end position="681"/>
    </location>
</feature>
<feature type="region of interest" description="Disordered" evidence="6">
    <location>
        <begin position="2215"/>
        <end position="2294"/>
    </location>
</feature>
<feature type="repeat" description="PPR" evidence="4">
    <location>
        <begin position="748"/>
        <end position="782"/>
    </location>
</feature>
<dbReference type="Gene3D" id="1.10.472.80">
    <property type="entry name" value="Ypt/Rab-GAP domain of gyp1p, domain 3"/>
    <property type="match status" value="1"/>
</dbReference>
<evidence type="ECO:0000313" key="10">
    <source>
        <dbReference type="EMBL" id="KAH0876611.1"/>
    </source>
</evidence>
<proteinExistence type="inferred from homology"/>
<dbReference type="PROSITE" id="PS50181">
    <property type="entry name" value="FBOX"/>
    <property type="match status" value="1"/>
</dbReference>
<dbReference type="Pfam" id="PF14432">
    <property type="entry name" value="DYW_deaminase"/>
    <property type="match status" value="1"/>
</dbReference>
<dbReference type="Proteomes" id="UP000824890">
    <property type="component" value="Unassembled WGS sequence"/>
</dbReference>
<dbReference type="SUPFAM" id="SSF81383">
    <property type="entry name" value="F-box domain"/>
    <property type="match status" value="1"/>
</dbReference>
<feature type="compositionally biased region" description="Basic and acidic residues" evidence="6">
    <location>
        <begin position="2238"/>
        <end position="2252"/>
    </location>
</feature>
<keyword evidence="11" id="KW-1185">Reference proteome</keyword>
<keyword evidence="3" id="KW-0040">ANK repeat</keyword>
<dbReference type="SMART" id="SM00256">
    <property type="entry name" value="FBOX"/>
    <property type="match status" value="1"/>
</dbReference>
<dbReference type="InterPro" id="IPR009060">
    <property type="entry name" value="UBA-like_sf"/>
</dbReference>
<dbReference type="EMBL" id="JAGKQM010000015">
    <property type="protein sequence ID" value="KAH0876611.1"/>
    <property type="molecule type" value="Genomic_DNA"/>
</dbReference>
<reference evidence="10 11" key="1">
    <citation type="submission" date="2021-05" db="EMBL/GenBank/DDBJ databases">
        <title>Genome Assembly of Synthetic Allotetraploid Brassica napus Reveals Homoeologous Exchanges between Subgenomes.</title>
        <authorList>
            <person name="Davis J.T."/>
        </authorList>
    </citation>
    <scope>NUCLEOTIDE SEQUENCE [LARGE SCALE GENOMIC DNA]</scope>
    <source>
        <strain evidence="11">cv. Da-Ae</strain>
        <tissue evidence="10">Seedling</tissue>
    </source>
</reference>
<dbReference type="PROSITE" id="PS00028">
    <property type="entry name" value="ZINC_FINGER_C2H2_1"/>
    <property type="match status" value="1"/>
</dbReference>
<evidence type="ECO:0000259" key="7">
    <source>
        <dbReference type="PROSITE" id="PS50030"/>
    </source>
</evidence>
<dbReference type="InterPro" id="IPR013087">
    <property type="entry name" value="Znf_C2H2_type"/>
</dbReference>
<dbReference type="SUPFAM" id="SSF52058">
    <property type="entry name" value="L domain-like"/>
    <property type="match status" value="1"/>
</dbReference>
<dbReference type="SMART" id="SM00248">
    <property type="entry name" value="ANK"/>
    <property type="match status" value="4"/>
</dbReference>
<dbReference type="InterPro" id="IPR032867">
    <property type="entry name" value="DYW_dom"/>
</dbReference>
<feature type="coiled-coil region" evidence="5">
    <location>
        <begin position="185"/>
        <end position="217"/>
    </location>
</feature>
<dbReference type="InterPro" id="IPR001810">
    <property type="entry name" value="F-box_dom"/>
</dbReference>
<dbReference type="InterPro" id="IPR053781">
    <property type="entry name" value="F-box_AtFBL13-like"/>
</dbReference>
<dbReference type="InterPro" id="IPR057766">
    <property type="entry name" value="Znf-C2H2_OTU1-like_C"/>
</dbReference>
<dbReference type="SMART" id="SM00580">
    <property type="entry name" value="PUG"/>
    <property type="match status" value="1"/>
</dbReference>
<protein>
    <submittedName>
        <fullName evidence="10">Uncharacterized protein</fullName>
    </submittedName>
</protein>
<dbReference type="InterPro" id="IPR011990">
    <property type="entry name" value="TPR-like_helical_dom_sf"/>
</dbReference>
<dbReference type="NCBIfam" id="TIGR00756">
    <property type="entry name" value="PPR"/>
    <property type="match status" value="4"/>
</dbReference>
<feature type="region of interest" description="Disordered" evidence="6">
    <location>
        <begin position="2379"/>
        <end position="2401"/>
    </location>
</feature>
<dbReference type="PROSITE" id="PS50088">
    <property type="entry name" value="ANK_REPEAT"/>
    <property type="match status" value="1"/>
</dbReference>
<feature type="region of interest" description="Disordered" evidence="6">
    <location>
        <begin position="2137"/>
        <end position="2160"/>
    </location>
</feature>
<feature type="compositionally biased region" description="Basic residues" evidence="6">
    <location>
        <begin position="2463"/>
        <end position="2473"/>
    </location>
</feature>
<dbReference type="InterPro" id="IPR036047">
    <property type="entry name" value="F-box-like_dom_sf"/>
</dbReference>
<name>A0ABQ7Z8Q9_BRANA</name>
<organism evidence="10 11">
    <name type="scientific">Brassica napus</name>
    <name type="common">Rape</name>
    <dbReference type="NCBI Taxonomy" id="3708"/>
    <lineage>
        <taxon>Eukaryota</taxon>
        <taxon>Viridiplantae</taxon>
        <taxon>Streptophyta</taxon>
        <taxon>Embryophyta</taxon>
        <taxon>Tracheophyta</taxon>
        <taxon>Spermatophyta</taxon>
        <taxon>Magnoliopsida</taxon>
        <taxon>eudicotyledons</taxon>
        <taxon>Gunneridae</taxon>
        <taxon>Pentapetalae</taxon>
        <taxon>rosids</taxon>
        <taxon>malvids</taxon>
        <taxon>Brassicales</taxon>
        <taxon>Brassicaceae</taxon>
        <taxon>Brassiceae</taxon>
        <taxon>Brassica</taxon>
    </lineage>
</organism>
<dbReference type="Pfam" id="PF01535">
    <property type="entry name" value="PPR"/>
    <property type="match status" value="3"/>
</dbReference>
<accession>A0ABQ7Z8Q9</accession>
<comment type="similarity">
    <text evidence="1">Belongs to the PPR family. PCMP-H subfamily.</text>
</comment>
<comment type="caution">
    <text evidence="10">The sequence shown here is derived from an EMBL/GenBank/DDBJ whole genome shotgun (WGS) entry which is preliminary data.</text>
</comment>
<dbReference type="InterPro" id="IPR055285">
    <property type="entry name" value="ANKRD13_C"/>
</dbReference>
<dbReference type="SUPFAM" id="SSF48403">
    <property type="entry name" value="Ankyrin repeat"/>
    <property type="match status" value="1"/>
</dbReference>
<dbReference type="Pfam" id="PF00646">
    <property type="entry name" value="F-box"/>
    <property type="match status" value="1"/>
</dbReference>
<dbReference type="Pfam" id="PF24560">
    <property type="entry name" value="zf-C2H2_OTU1_C"/>
    <property type="match status" value="1"/>
</dbReference>
<feature type="repeat" description="ANK" evidence="3">
    <location>
        <begin position="1890"/>
        <end position="1922"/>
    </location>
</feature>
<feature type="region of interest" description="Disordered" evidence="6">
    <location>
        <begin position="1725"/>
        <end position="1756"/>
    </location>
</feature>
<dbReference type="CDD" id="cd14290">
    <property type="entry name" value="UBA_PUB_plant"/>
    <property type="match status" value="1"/>
</dbReference>
<dbReference type="InterPro" id="IPR036339">
    <property type="entry name" value="PUB-like_dom_sf"/>
</dbReference>
<dbReference type="SMART" id="SM00165">
    <property type="entry name" value="UBA"/>
    <property type="match status" value="1"/>
</dbReference>
<evidence type="ECO:0000256" key="2">
    <source>
        <dbReference type="ARBA" id="ARBA00022737"/>
    </source>
</evidence>
<feature type="domain" description="Rab-GAP TBC" evidence="8">
    <location>
        <begin position="1414"/>
        <end position="1597"/>
    </location>
</feature>
<feature type="domain" description="UBA" evidence="7">
    <location>
        <begin position="114"/>
        <end position="155"/>
    </location>
</feature>
<feature type="repeat" description="PPR" evidence="4">
    <location>
        <begin position="585"/>
        <end position="619"/>
    </location>
</feature>
<dbReference type="PANTHER" id="PTHR46713:SF1">
    <property type="entry name" value="F13M7.16 PROTEIN"/>
    <property type="match status" value="1"/>
</dbReference>
<dbReference type="InterPro" id="IPR035969">
    <property type="entry name" value="Rab-GAP_TBC_sf"/>
</dbReference>
<evidence type="ECO:0000256" key="5">
    <source>
        <dbReference type="SAM" id="Coils"/>
    </source>
</evidence>
<dbReference type="CDD" id="cd22160">
    <property type="entry name" value="F-box_AtFBL13-like"/>
    <property type="match status" value="1"/>
</dbReference>
<dbReference type="InterPro" id="IPR036770">
    <property type="entry name" value="Ankyrin_rpt-contain_sf"/>
</dbReference>
<feature type="compositionally biased region" description="Basic and acidic residues" evidence="6">
    <location>
        <begin position="2284"/>
        <end position="2294"/>
    </location>
</feature>
<dbReference type="Pfam" id="PF22562">
    <property type="entry name" value="UBA_7"/>
    <property type="match status" value="1"/>
</dbReference>
<dbReference type="Gene3D" id="3.80.10.10">
    <property type="entry name" value="Ribonuclease Inhibitor"/>
    <property type="match status" value="1"/>
</dbReference>
<feature type="compositionally biased region" description="Polar residues" evidence="6">
    <location>
        <begin position="2416"/>
        <end position="2427"/>
    </location>
</feature>
<dbReference type="InterPro" id="IPR000195">
    <property type="entry name" value="Rab-GAP-TBC_dom"/>
</dbReference>
<dbReference type="InterPro" id="IPR002885">
    <property type="entry name" value="PPR_rpt"/>
</dbReference>
<dbReference type="Gene3D" id="1.20.58.2190">
    <property type="match status" value="1"/>
</dbReference>
<dbReference type="CDD" id="cd10461">
    <property type="entry name" value="PUB_UBA_plant"/>
    <property type="match status" value="1"/>
</dbReference>
<evidence type="ECO:0000256" key="4">
    <source>
        <dbReference type="PROSITE-ProRule" id="PRU00708"/>
    </source>
</evidence>
<dbReference type="SUPFAM" id="SSF47923">
    <property type="entry name" value="Ypt/Rab-GAP domain of gyp1p"/>
    <property type="match status" value="2"/>
</dbReference>
<feature type="compositionally biased region" description="Low complexity" evidence="6">
    <location>
        <begin position="2270"/>
        <end position="2282"/>
    </location>
</feature>
<evidence type="ECO:0000256" key="1">
    <source>
        <dbReference type="ARBA" id="ARBA00006643"/>
    </source>
</evidence>
<dbReference type="PROSITE" id="PS50030">
    <property type="entry name" value="UBA"/>
    <property type="match status" value="1"/>
</dbReference>
<evidence type="ECO:0000256" key="3">
    <source>
        <dbReference type="PROSITE-ProRule" id="PRU00023"/>
    </source>
</evidence>
<feature type="compositionally biased region" description="Basic and acidic residues" evidence="6">
    <location>
        <begin position="2451"/>
        <end position="2462"/>
    </location>
</feature>
<feature type="compositionally biased region" description="Basic and acidic residues" evidence="6">
    <location>
        <begin position="2215"/>
        <end position="2225"/>
    </location>
</feature>
<sequence>MAGVSLKCGDCGALLKSVEEAQEHAELTSHSNFAESTEAVLNLVCTACSKPCRSKTESDLHTKRTGHTEFVDKTTETVKPISLEAAPKQPAMEIDNADGSSGSGDAAEEMVVPEVDQKILEELEGMGFPKARATRALHYSGNASLEAAVNWVVEHENDPDVDEFPKVPANSKVGPPKPALTPEEVKMKAQELKERARKKKEEEEKRMEREREKERIRIGKELLEAKRMEEDNERKRIILLRKAEKEEERRAREKIRQKVEEDKAERRRKLGLPAEDPAAAKPSVPVVEEKKSSLPIRPATKTEQMRECLRSLKQAHKEDDAKVKRAFQTLLTYLGNVAKNPDEEKFRKIRLTNQTFQDRVGSLRGGIEFMELCGFEKMEGGEFLFLPRDKIDPAIINSAGTELNSAINNPFFGGTMKSLYVLFKPKPSSPAKISFPTVHRSSPDESHFIPLIHSCKDIASLRRVYAQILRRSLLTSRVASQLLSCSSLLKSPDYTLSIFRYSKEKNLFVFNALIRGLTENARFECSLRHFIMMLRLGVRPDRLTFPFVLKSNSKLGFRWLGKALHAATYAYQVFDESPERIKKEGVLLWNVLINGYCRAKDMQTAATLFGSMPERNSGSWSTLIKGYVNSGELNRAKQCFELMPEKNVVSLTTLINGFSQNDEYETAISIYFEMVEKGMKPNEYTVAAVLSACSKSGALESGIRVHGYVLDNGFKLDRAIGTALVDMYAKCGEVDCAANVFSNMGDKDILSWTAMIQGWAVHGRFQQAILCFREMMYSGEKPDEVVFLAVLTACLNSGEVDLGINFFDSMRLDYAIEPTLKHYVVVVDLLGRAGKLNEAHELIESMPIKPDLTTWAALYRACKAHNSNRKGEMVSQNLVEIDPELRGSYIFLAEAKGKHQDVEKRRLPLQKMVKERCKGWSYIEVDGQLNKFVAGDDSHKQAQEIRLKLEEIVSLAVERGYIPGGDWSIHDIEEEEKENVTGIHSEKLALALGLLRTAPGTVIRIVKNLRICGDCHSLMKYDQATRNSTERCKTVKSVDWISKLPNDVLLMILSRLCTKEAVGTSVVSKRWEHVWKQVSHLVFDKPKTINSTELHDGSNPDDTLITKVINYSSSQGLKGIFNTWIHSLTSVKHTQVLTLIRHFDCWDRTGKVFEFPSNSFSHPSLMSLSLRSYTFRSSRPFRNCSNLRTLKLYSINATKVEVFNTLISSCPSLEVLVLYITCTHDIGGFCMCCLWITLVAFKCHQLSLNILVILNTSFGNDDFFLCSPTLQFSKKICTPHISYNISKEEKSIVHEEFVNNISGGLCKPIALMAASMSKLRGYDKSWFYGFVKMRVLEITFKDNNNALNESWEKNLWEEDNNNNVAFPNAKFRVKEFAFASCLIKHGTVVDEMMIKTSSFSARKKLEIEAAYLKCIIEEKKENTWEVYVKQSYHIEQNATGQGQPCVALQSLPDSPGIRSTVWKLLLGYLPPERSLWSSELKQKRSQYKHYKDELLASPSHAEADAFFCFVELLSGFRDFYCQQLDNSVVGIWSAITRLSQLVRKHDEELWRHLEITHQSKISVNPQFYAFRWITLLLTQEFSFFDSLHIWDALLSDPEGPLESLLGICCAMLVLVRKRLIAGDFTSNMKLLQHYPTTNISHLLFSLGQRIQSKAQMRRSKIHGRARSLRNSHFCDVDIQSAPRNIVETKSVASSGPEQTAPQDSKKAMEIDKLLQTRSEGKLLLIEDGDTSRSSIKRSRDSDGFDGPGESTDFTVGGEIEFGDEKPLFPHPRPLLHKGGIHKKGFKKDFGGLGGGGISGGGGFGAGGGSGWIGGGIGGFTMASVIDVTNYGHSPVHRAVVTRDYAALKKLLSSLPKMRDPSEVKTEAASVAEETKADSIASVIDRRDVINRDTALHLAVKLGDETSAEMLMASGADWSLQNEQGWSALQEAICGREERIAMIIVRHYQPLAWAKWCRRLPRLVATMHRMRDFYMEITFHFESSVIPFISRVAPSDTYKIWKRGANLRADMTLAGFDGFRIQRSDQTILFLGDGSEDGKVPSGSLLMISHKDKEIMNALDGAGAGAPASEDEVRGEVAAMSKTSIFRPGIDVTQAVLFPQLTWRRQEKSEMVGEWKAKVYDMHNVVVSIKSRRVPGAMSDEELFSNNNNQENETESEDLGDVLTEDERRQLELALKVDSPEGGSCNTPQPLHVDRDIPIMDGNGYCNKQEKKGWFGGWRKRDEGHSKRSSVPPRSSLCVDEKVSDLLEDDGRQAKPGRHSTADTLTRDSSSKASTSEGSGSSTSKRKEGGSSRENEYKKGLRPVLWLSERFPLQTKELLPLLDILANKVKAIRRLRELMTTKLPSGTFPVKVAIPVIPTIRVLVTFTKFEELEAIEDEFVTPPSSPTTSNVRNSPREETQFSSSSSSSWFQWIKTPSQRPSASFSSGGVSIGKAENDQDPFAIPRGYNWITSEEKKKKIQEKNKAKKSKSAQNS</sequence>
<feature type="compositionally biased region" description="Acidic residues" evidence="6">
    <location>
        <begin position="2151"/>
        <end position="2160"/>
    </location>
</feature>
<feature type="repeat" description="PPR" evidence="4">
    <location>
        <begin position="506"/>
        <end position="540"/>
    </location>
</feature>
<dbReference type="Gene3D" id="1.25.40.20">
    <property type="entry name" value="Ankyrin repeat-containing domain"/>
    <property type="match status" value="1"/>
</dbReference>
<dbReference type="SUPFAM" id="SSF46934">
    <property type="entry name" value="UBA-like"/>
    <property type="match status" value="1"/>
</dbReference>
<dbReference type="PANTHER" id="PTHR46713">
    <property type="entry name" value="F13M7.16 PROTEIN"/>
    <property type="match status" value="1"/>
</dbReference>
<feature type="region of interest" description="Disordered" evidence="6">
    <location>
        <begin position="260"/>
        <end position="294"/>
    </location>
</feature>
<evidence type="ECO:0000313" key="11">
    <source>
        <dbReference type="Proteomes" id="UP000824890"/>
    </source>
</evidence>
<feature type="region of interest" description="Disordered" evidence="6">
    <location>
        <begin position="1687"/>
        <end position="1708"/>
    </location>
</feature>
<evidence type="ECO:0000259" key="8">
    <source>
        <dbReference type="PROSITE" id="PS50086"/>
    </source>
</evidence>